<feature type="region of interest" description="Disordered" evidence="6">
    <location>
        <begin position="405"/>
        <end position="432"/>
    </location>
</feature>
<keyword evidence="4 5" id="KW-0539">Nucleus</keyword>
<proteinExistence type="predicted"/>
<dbReference type="Gene3D" id="1.10.10.10">
    <property type="entry name" value="Winged helix-like DNA-binding domain superfamily/Winged helix DNA-binding domain"/>
    <property type="match status" value="1"/>
</dbReference>
<dbReference type="PROSITE" id="PS00658">
    <property type="entry name" value="FORK_HEAD_2"/>
    <property type="match status" value="1"/>
</dbReference>
<dbReference type="GO" id="GO:0005634">
    <property type="term" value="C:nucleus"/>
    <property type="evidence" value="ECO:0007669"/>
    <property type="project" value="UniProtKB-SubCell"/>
</dbReference>
<evidence type="ECO:0000256" key="2">
    <source>
        <dbReference type="ARBA" id="ARBA00023125"/>
    </source>
</evidence>
<dbReference type="InterPro" id="IPR030456">
    <property type="entry name" value="TF_fork_head_CS_2"/>
</dbReference>
<evidence type="ECO:0000256" key="1">
    <source>
        <dbReference type="ARBA" id="ARBA00023015"/>
    </source>
</evidence>
<evidence type="ECO:0000256" key="4">
    <source>
        <dbReference type="ARBA" id="ARBA00023242"/>
    </source>
</evidence>
<feature type="DNA-binding region" description="Fork-head" evidence="5">
    <location>
        <begin position="306"/>
        <end position="391"/>
    </location>
</feature>
<gene>
    <name evidence="8" type="ORF">DNG_05225</name>
</gene>
<feature type="region of interest" description="Disordered" evidence="6">
    <location>
        <begin position="485"/>
        <end position="507"/>
    </location>
</feature>
<comment type="caution">
    <text evidence="8">The sequence shown here is derived from an EMBL/GenBank/DDBJ whole genome shotgun (WGS) entry which is preliminary data.</text>
</comment>
<evidence type="ECO:0000313" key="8">
    <source>
        <dbReference type="EMBL" id="SPO02552.1"/>
    </source>
</evidence>
<keyword evidence="1" id="KW-0805">Transcription regulation</keyword>
<accession>A0AAE8SW32</accession>
<dbReference type="Proteomes" id="UP001187682">
    <property type="component" value="Unassembled WGS sequence"/>
</dbReference>
<dbReference type="SUPFAM" id="SSF46785">
    <property type="entry name" value="Winged helix' DNA-binding domain"/>
    <property type="match status" value="1"/>
</dbReference>
<name>A0AAE8SW32_9PEZI</name>
<feature type="domain" description="Fork-head" evidence="7">
    <location>
        <begin position="306"/>
        <end position="391"/>
    </location>
</feature>
<protein>
    <recommendedName>
        <fullName evidence="7">Fork-head domain-containing protein</fullName>
    </recommendedName>
</protein>
<dbReference type="InterPro" id="IPR036390">
    <property type="entry name" value="WH_DNA-bd_sf"/>
</dbReference>
<dbReference type="InterPro" id="IPR001766">
    <property type="entry name" value="Fork_head_dom"/>
</dbReference>
<evidence type="ECO:0000256" key="3">
    <source>
        <dbReference type="ARBA" id="ARBA00023163"/>
    </source>
</evidence>
<dbReference type="PROSITE" id="PS50039">
    <property type="entry name" value="FORK_HEAD_3"/>
    <property type="match status" value="1"/>
</dbReference>
<evidence type="ECO:0000256" key="5">
    <source>
        <dbReference type="PROSITE-ProRule" id="PRU00089"/>
    </source>
</evidence>
<feature type="region of interest" description="Disordered" evidence="6">
    <location>
        <begin position="58"/>
        <end position="78"/>
    </location>
</feature>
<dbReference type="PANTHER" id="PTHR46078">
    <property type="entry name" value="FORKHEAD BOX PROTEIN J2 FAMILY MEMBER"/>
    <property type="match status" value="1"/>
</dbReference>
<dbReference type="EMBL" id="ONZQ02000006">
    <property type="protein sequence ID" value="SPO02552.1"/>
    <property type="molecule type" value="Genomic_DNA"/>
</dbReference>
<sequence length="638" mass="68053">MAMGIADRVEPPTLDDFAVSGYYHVVPDGSVATNTNGYYYPQSDTGGITTEPTYLHLPQQPQQQDARDPHTVGIPSPFANAMGMCHHGVSEAPAMTMQYRQSHPQVQIQVAPAAAVSAGPRDDHSAGSSSPWTVVDPEWDSDNFSYRGSPHPGSPPVTTYNQAPISPVSWPSPVSLSSPCSLPYQEDDQKQQQQKHIQSIPPPARITSSPAPNDNGAAMYHAQQMAGMYSPTSHPFVMADRIVGSEQQQSSPAMAMSSMPAAQHRQQHLMQTPFVPLSSNGDAAGMNSPGGVKPEDDEMALDKDDTNDLPYAKLIYKALLSHPQHAMTLQEVYDWFMINTNKDKTNRGWQNSVRHNLSLNKAFQKRDLNLSQGDTSPSSSNLKKKNEWYLEDWAIAEGGVQSTTKYRTAPTKKSKARSTTSASAVPKMAAGGGVTSHANQVLQHSRAVMGGGGASGRRLSGQRGGRASSRQRNLQRLQGIPEVPLQVQVPPTPPTSDRAAGYHPGSSSATCTTGINATHHWDVTAESSISVQLESSGYLTPDGTPSRAAPQDGFGAPTAVIDEQPGEYFGPGGTTQVGGGGGFGVDSQAGMGYLPPGGDYSAEMGQFGLSDVEGVFPDGALFVRLSLRGPHGHVQNFQ</sequence>
<dbReference type="AlphaFoldDB" id="A0AAE8SW32"/>
<keyword evidence="3" id="KW-0804">Transcription</keyword>
<dbReference type="InterPro" id="IPR045912">
    <property type="entry name" value="FOXJ2/3-like"/>
</dbReference>
<evidence type="ECO:0000313" key="9">
    <source>
        <dbReference type="Proteomes" id="UP001187682"/>
    </source>
</evidence>
<dbReference type="InterPro" id="IPR036388">
    <property type="entry name" value="WH-like_DNA-bd_sf"/>
</dbReference>
<organism evidence="8 9">
    <name type="scientific">Cephalotrichum gorgonifer</name>
    <dbReference type="NCBI Taxonomy" id="2041049"/>
    <lineage>
        <taxon>Eukaryota</taxon>
        <taxon>Fungi</taxon>
        <taxon>Dikarya</taxon>
        <taxon>Ascomycota</taxon>
        <taxon>Pezizomycotina</taxon>
        <taxon>Sordariomycetes</taxon>
        <taxon>Hypocreomycetidae</taxon>
        <taxon>Microascales</taxon>
        <taxon>Microascaceae</taxon>
        <taxon>Cephalotrichum</taxon>
    </lineage>
</organism>
<feature type="region of interest" description="Disordered" evidence="6">
    <location>
        <begin position="176"/>
        <end position="209"/>
    </location>
</feature>
<keyword evidence="2 5" id="KW-0238">DNA-binding</keyword>
<dbReference type="GO" id="GO:0000978">
    <property type="term" value="F:RNA polymerase II cis-regulatory region sequence-specific DNA binding"/>
    <property type="evidence" value="ECO:0007669"/>
    <property type="project" value="TreeGrafter"/>
</dbReference>
<feature type="region of interest" description="Disordered" evidence="6">
    <location>
        <begin position="100"/>
        <end position="164"/>
    </location>
</feature>
<dbReference type="Pfam" id="PF00250">
    <property type="entry name" value="Forkhead"/>
    <property type="match status" value="1"/>
</dbReference>
<dbReference type="PANTHER" id="PTHR46078:SF2">
    <property type="entry name" value="FORK-HEAD DOMAIN-CONTAINING PROTEIN"/>
    <property type="match status" value="1"/>
</dbReference>
<feature type="compositionally biased region" description="Low complexity" evidence="6">
    <location>
        <begin position="104"/>
        <end position="119"/>
    </location>
</feature>
<evidence type="ECO:0000256" key="6">
    <source>
        <dbReference type="SAM" id="MobiDB-lite"/>
    </source>
</evidence>
<dbReference type="SMART" id="SM00339">
    <property type="entry name" value="FH"/>
    <property type="match status" value="1"/>
</dbReference>
<feature type="region of interest" description="Disordered" evidence="6">
    <location>
        <begin position="448"/>
        <end position="472"/>
    </location>
</feature>
<reference evidence="8" key="1">
    <citation type="submission" date="2018-03" db="EMBL/GenBank/DDBJ databases">
        <authorList>
            <person name="Guldener U."/>
        </authorList>
    </citation>
    <scope>NUCLEOTIDE SEQUENCE</scope>
</reference>
<keyword evidence="9" id="KW-1185">Reference proteome</keyword>
<feature type="compositionally biased region" description="Low complexity" evidence="6">
    <location>
        <begin position="456"/>
        <end position="472"/>
    </location>
</feature>
<dbReference type="GO" id="GO:0000981">
    <property type="term" value="F:DNA-binding transcription factor activity, RNA polymerase II-specific"/>
    <property type="evidence" value="ECO:0007669"/>
    <property type="project" value="TreeGrafter"/>
</dbReference>
<comment type="subcellular location">
    <subcellularLocation>
        <location evidence="5">Nucleus</location>
    </subcellularLocation>
</comment>
<evidence type="ECO:0000259" key="7">
    <source>
        <dbReference type="PROSITE" id="PS50039"/>
    </source>
</evidence>